<keyword evidence="1" id="KW-0732">Signal</keyword>
<feature type="signal peptide" evidence="1">
    <location>
        <begin position="1"/>
        <end position="20"/>
    </location>
</feature>
<gene>
    <name evidence="2" type="ORF">ACFSR6_15455</name>
</gene>
<reference evidence="3" key="1">
    <citation type="journal article" date="2019" name="Int. J. Syst. Evol. Microbiol.">
        <title>The Global Catalogue of Microorganisms (GCM) 10K type strain sequencing project: providing services to taxonomists for standard genome sequencing and annotation.</title>
        <authorList>
            <consortium name="The Broad Institute Genomics Platform"/>
            <consortium name="The Broad Institute Genome Sequencing Center for Infectious Disease"/>
            <person name="Wu L."/>
            <person name="Ma J."/>
        </authorList>
    </citation>
    <scope>NUCLEOTIDE SEQUENCE [LARGE SCALE GENOMIC DNA]</scope>
    <source>
        <strain evidence="3">KCTC 42866</strain>
    </source>
</reference>
<name>A0ABW5MM56_9SPHI</name>
<feature type="chain" id="PRO_5045694401" evidence="1">
    <location>
        <begin position="21"/>
        <end position="171"/>
    </location>
</feature>
<evidence type="ECO:0000256" key="1">
    <source>
        <dbReference type="SAM" id="SignalP"/>
    </source>
</evidence>
<comment type="caution">
    <text evidence="2">The sequence shown here is derived from an EMBL/GenBank/DDBJ whole genome shotgun (WGS) entry which is preliminary data.</text>
</comment>
<accession>A0ABW5MM56</accession>
<organism evidence="2 3">
    <name type="scientific">Pedobacter vanadiisoli</name>
    <dbReference type="NCBI Taxonomy" id="1761975"/>
    <lineage>
        <taxon>Bacteria</taxon>
        <taxon>Pseudomonadati</taxon>
        <taxon>Bacteroidota</taxon>
        <taxon>Sphingobacteriia</taxon>
        <taxon>Sphingobacteriales</taxon>
        <taxon>Sphingobacteriaceae</taxon>
        <taxon>Pedobacter</taxon>
    </lineage>
</organism>
<protein>
    <submittedName>
        <fullName evidence="2">Uncharacterized protein</fullName>
    </submittedName>
</protein>
<dbReference type="EMBL" id="JBHULL010000012">
    <property type="protein sequence ID" value="MFD2583896.1"/>
    <property type="molecule type" value="Genomic_DNA"/>
</dbReference>
<keyword evidence="3" id="KW-1185">Reference proteome</keyword>
<evidence type="ECO:0000313" key="2">
    <source>
        <dbReference type="EMBL" id="MFD2583896.1"/>
    </source>
</evidence>
<proteinExistence type="predicted"/>
<evidence type="ECO:0000313" key="3">
    <source>
        <dbReference type="Proteomes" id="UP001597461"/>
    </source>
</evidence>
<sequence length="171" mass="19386">MMKKTVSILLLLFVGQFAFSQQNVIANARRTAQLMIDNYLKKNYENYVDFLYPTEIKYRGGKDKFVSLLRANDEISNSINIKTVSQKIISTSKVYQAGKELHCAISVENKSSSDMGTTILRTTLLAISADKGKTWKFITTGDKTPTQVHKMVPKFNEDLMWDAGSFKVLEK</sequence>
<dbReference type="Proteomes" id="UP001597461">
    <property type="component" value="Unassembled WGS sequence"/>
</dbReference>
<dbReference type="RefSeq" id="WP_379080412.1">
    <property type="nucleotide sequence ID" value="NZ_JBHULL010000012.1"/>
</dbReference>